<comment type="caution">
    <text evidence="1">The sequence shown here is derived from an EMBL/GenBank/DDBJ whole genome shotgun (WGS) entry which is preliminary data.</text>
</comment>
<organism evidence="1 2">
    <name type="scientific">Prevotella disiens JCM 6334 = ATCC 29426</name>
    <dbReference type="NCBI Taxonomy" id="1235811"/>
    <lineage>
        <taxon>Bacteria</taxon>
        <taxon>Pseudomonadati</taxon>
        <taxon>Bacteroidota</taxon>
        <taxon>Bacteroidia</taxon>
        <taxon>Bacteroidales</taxon>
        <taxon>Prevotellaceae</taxon>
        <taxon>Prevotella</taxon>
    </lineage>
</organism>
<proteinExistence type="predicted"/>
<dbReference type="EMBL" id="AWUY01000119">
    <property type="protein sequence ID" value="ERJ76579.1"/>
    <property type="molecule type" value="Genomic_DNA"/>
</dbReference>
<accession>A0ABN0NS64</accession>
<evidence type="ECO:0000313" key="2">
    <source>
        <dbReference type="Proteomes" id="UP000016660"/>
    </source>
</evidence>
<gene>
    <name evidence="1" type="ORF">HMPREF0653_01430</name>
</gene>
<evidence type="ECO:0000313" key="1">
    <source>
        <dbReference type="EMBL" id="ERJ76579.1"/>
    </source>
</evidence>
<sequence>MFDKDIVVFICSKSKKLIKINPLTQQKSCYFMHSFSFFLLSLC</sequence>
<reference evidence="1 2" key="1">
    <citation type="submission" date="2013-06" db="EMBL/GenBank/DDBJ databases">
        <authorList>
            <person name="Weinstock G."/>
            <person name="Sodergren E."/>
            <person name="Lobos E.A."/>
            <person name="Fulton L."/>
            <person name="Fulton R."/>
            <person name="Courtney L."/>
            <person name="Fronick C."/>
            <person name="O'Laughlin M."/>
            <person name="Godfrey J."/>
            <person name="Wilson R.M."/>
            <person name="Miner T."/>
            <person name="Farmer C."/>
            <person name="Delehaunty K."/>
            <person name="Cordes M."/>
            <person name="Minx P."/>
            <person name="Tomlinson C."/>
            <person name="Chen J."/>
            <person name="Wollam A."/>
            <person name="Pepin K.H."/>
            <person name="Bhonagiri V."/>
            <person name="Zhang X."/>
            <person name="Warren W."/>
            <person name="Mitreva M."/>
            <person name="Mardis E.R."/>
            <person name="Wilson R.K."/>
        </authorList>
    </citation>
    <scope>NUCLEOTIDE SEQUENCE [LARGE SCALE GENOMIC DNA]</scope>
    <source>
        <strain evidence="1 2">ATCC 29426</strain>
    </source>
</reference>
<keyword evidence="2" id="KW-1185">Reference proteome</keyword>
<protein>
    <submittedName>
        <fullName evidence="1">Uncharacterized protein</fullName>
    </submittedName>
</protein>
<dbReference type="Proteomes" id="UP000016660">
    <property type="component" value="Unassembled WGS sequence"/>
</dbReference>
<name>A0ABN0NS64_9BACT</name>